<evidence type="ECO:0000259" key="3">
    <source>
        <dbReference type="PROSITE" id="PS51304"/>
    </source>
</evidence>
<proteinExistence type="predicted"/>
<dbReference type="GO" id="GO:0016936">
    <property type="term" value="F:galactoside binding"/>
    <property type="evidence" value="ECO:0007669"/>
    <property type="project" value="TreeGrafter"/>
</dbReference>
<dbReference type="Pfam" id="PF00337">
    <property type="entry name" value="Gal-bind_lectin"/>
    <property type="match status" value="2"/>
</dbReference>
<feature type="domain" description="Galectin" evidence="3">
    <location>
        <begin position="104"/>
        <end position="253"/>
    </location>
</feature>
<accession>A0A158Q6D1</accession>
<gene>
    <name evidence="4" type="ORF">DME_LOCUS3401</name>
</gene>
<dbReference type="Gene3D" id="2.60.120.200">
    <property type="match status" value="2"/>
</dbReference>
<dbReference type="SUPFAM" id="SSF49899">
    <property type="entry name" value="Concanavalin A-like lectins/glucanases"/>
    <property type="match status" value="2"/>
</dbReference>
<dbReference type="Proteomes" id="UP000038040">
    <property type="component" value="Unplaced"/>
</dbReference>
<dbReference type="PANTHER" id="PTHR11346">
    <property type="entry name" value="GALECTIN"/>
    <property type="match status" value="1"/>
</dbReference>
<evidence type="ECO:0000313" key="5">
    <source>
        <dbReference type="Proteomes" id="UP000038040"/>
    </source>
</evidence>
<dbReference type="OrthoDB" id="5784299at2759"/>
<dbReference type="AlphaFoldDB" id="A0A158Q6D1"/>
<evidence type="ECO:0000313" key="4">
    <source>
        <dbReference type="EMBL" id="VDN53428.1"/>
    </source>
</evidence>
<evidence type="ECO:0000256" key="2">
    <source>
        <dbReference type="RuleBase" id="RU102079"/>
    </source>
</evidence>
<dbReference type="InterPro" id="IPR001079">
    <property type="entry name" value="Galectin_CRD"/>
</dbReference>
<dbReference type="SMART" id="SM00276">
    <property type="entry name" value="GLECT"/>
    <property type="match status" value="2"/>
</dbReference>
<reference evidence="7" key="1">
    <citation type="submission" date="2016-04" db="UniProtKB">
        <authorList>
            <consortium name="WormBaseParasite"/>
        </authorList>
    </citation>
    <scope>IDENTIFICATION</scope>
</reference>
<sequence length="266" mass="32249">MRRIKILERISTRGNLSYNVSRIDGMLEYDRVARFDRALWKYSWVVFNSFTNGQWGEEERKKNSLNRHQMIDVRIRTLRDHFEISCNRKEFKTFRYRLPLSLISRVLINGGFYPRHMIDFKGKIYPVPYERKLLDRWEELIILGRPNREAYRFAINLLNEEDDIMLHFNARFDENCVVHNWFVDYKWGHEDRIEPVPFEPYTDFDLKIIRAKQEFVIFVNDQPLRTFPYRWDIGELIKMQVMGDVELNIIGHRPFAKDNTALYNGN</sequence>
<evidence type="ECO:0000256" key="1">
    <source>
        <dbReference type="ARBA" id="ARBA00022734"/>
    </source>
</evidence>
<dbReference type="SMART" id="SM00908">
    <property type="entry name" value="Gal-bind_lectin"/>
    <property type="match status" value="2"/>
</dbReference>
<dbReference type="WBParaSite" id="DME_0000978701-mRNA-1">
    <property type="protein sequence ID" value="DME_0000978701-mRNA-1"/>
    <property type="gene ID" value="DME_0000978701"/>
</dbReference>
<reference evidence="4 6" key="2">
    <citation type="submission" date="2018-11" db="EMBL/GenBank/DDBJ databases">
        <authorList>
            <consortium name="Pathogen Informatics"/>
        </authorList>
    </citation>
    <scope>NUCLEOTIDE SEQUENCE [LARGE SCALE GENOMIC DNA]</scope>
</reference>
<name>A0A158Q6D1_DRAME</name>
<protein>
    <recommendedName>
        <fullName evidence="2">Galectin</fullName>
    </recommendedName>
</protein>
<organism evidence="5 7">
    <name type="scientific">Dracunculus medinensis</name>
    <name type="common">Guinea worm</name>
    <dbReference type="NCBI Taxonomy" id="318479"/>
    <lineage>
        <taxon>Eukaryota</taxon>
        <taxon>Metazoa</taxon>
        <taxon>Ecdysozoa</taxon>
        <taxon>Nematoda</taxon>
        <taxon>Chromadorea</taxon>
        <taxon>Rhabditida</taxon>
        <taxon>Spirurina</taxon>
        <taxon>Dracunculoidea</taxon>
        <taxon>Dracunculidae</taxon>
        <taxon>Dracunculus</taxon>
    </lineage>
</organism>
<dbReference type="STRING" id="318479.A0A158Q6D1"/>
<keyword evidence="1 2" id="KW-0430">Lectin</keyword>
<dbReference type="InterPro" id="IPR013320">
    <property type="entry name" value="ConA-like_dom_sf"/>
</dbReference>
<dbReference type="EMBL" id="UYYG01000130">
    <property type="protein sequence ID" value="VDN53428.1"/>
    <property type="molecule type" value="Genomic_DNA"/>
</dbReference>
<dbReference type="Proteomes" id="UP000274756">
    <property type="component" value="Unassembled WGS sequence"/>
</dbReference>
<evidence type="ECO:0000313" key="6">
    <source>
        <dbReference type="Proteomes" id="UP000274756"/>
    </source>
</evidence>
<evidence type="ECO:0000313" key="7">
    <source>
        <dbReference type="WBParaSite" id="DME_0000978701-mRNA-1"/>
    </source>
</evidence>
<dbReference type="CDD" id="cd00070">
    <property type="entry name" value="GLECT"/>
    <property type="match status" value="1"/>
</dbReference>
<dbReference type="PANTHER" id="PTHR11346:SF116">
    <property type="entry name" value="GALECTIN"/>
    <property type="match status" value="1"/>
</dbReference>
<dbReference type="InterPro" id="IPR044156">
    <property type="entry name" value="Galectin-like"/>
</dbReference>
<dbReference type="GO" id="GO:0030246">
    <property type="term" value="F:carbohydrate binding"/>
    <property type="evidence" value="ECO:0007669"/>
    <property type="project" value="UniProtKB-UniRule"/>
</dbReference>
<dbReference type="PROSITE" id="PS51304">
    <property type="entry name" value="GALECTIN"/>
    <property type="match status" value="1"/>
</dbReference>
<keyword evidence="6" id="KW-1185">Reference proteome</keyword>